<dbReference type="RefSeq" id="WP_133460952.1">
    <property type="nucleotide sequence ID" value="NZ_SNVX01000004.1"/>
</dbReference>
<protein>
    <submittedName>
        <fullName evidence="7">Major type 1 subunit fimbrin (Pilin)</fullName>
    </submittedName>
</protein>
<feature type="domain" description="Fimbrial-type adhesion" evidence="6">
    <location>
        <begin position="26"/>
        <end position="174"/>
    </location>
</feature>
<comment type="caution">
    <text evidence="7">The sequence shown here is derived from an EMBL/GenBank/DDBJ whole genome shotgun (WGS) entry which is preliminary data.</text>
</comment>
<gene>
    <name evidence="7" type="ORF">EC847_104125</name>
</gene>
<keyword evidence="3 5" id="KW-0732">Signal</keyword>
<feature type="chain" id="PRO_5020646278" evidence="5">
    <location>
        <begin position="23"/>
        <end position="175"/>
    </location>
</feature>
<dbReference type="PANTHER" id="PTHR33420:SF3">
    <property type="entry name" value="FIMBRIAL SUBUNIT ELFA"/>
    <property type="match status" value="1"/>
</dbReference>
<keyword evidence="8" id="KW-1185">Reference proteome</keyword>
<evidence type="ECO:0000256" key="1">
    <source>
        <dbReference type="ARBA" id="ARBA00004561"/>
    </source>
</evidence>
<comment type="similarity">
    <text evidence="2">Belongs to the fimbrial protein family.</text>
</comment>
<name>A0A4R6EKZ8_SCAGO</name>
<dbReference type="GO" id="GO:0043709">
    <property type="term" value="P:cell adhesion involved in single-species biofilm formation"/>
    <property type="evidence" value="ECO:0007669"/>
    <property type="project" value="TreeGrafter"/>
</dbReference>
<dbReference type="GO" id="GO:0009289">
    <property type="term" value="C:pilus"/>
    <property type="evidence" value="ECO:0007669"/>
    <property type="project" value="UniProtKB-SubCell"/>
</dbReference>
<dbReference type="Gene3D" id="2.60.40.1090">
    <property type="entry name" value="Fimbrial-type adhesion domain"/>
    <property type="match status" value="1"/>
</dbReference>
<dbReference type="EMBL" id="SNVX01000004">
    <property type="protein sequence ID" value="TDN59521.1"/>
    <property type="molecule type" value="Genomic_DNA"/>
</dbReference>
<dbReference type="InterPro" id="IPR008966">
    <property type="entry name" value="Adhesion_dom_sf"/>
</dbReference>
<dbReference type="AlphaFoldDB" id="A0A4R6EKZ8"/>
<evidence type="ECO:0000256" key="5">
    <source>
        <dbReference type="SAM" id="SignalP"/>
    </source>
</evidence>
<evidence type="ECO:0000259" key="6">
    <source>
        <dbReference type="Pfam" id="PF00419"/>
    </source>
</evidence>
<evidence type="ECO:0000256" key="3">
    <source>
        <dbReference type="ARBA" id="ARBA00022729"/>
    </source>
</evidence>
<dbReference type="SUPFAM" id="SSF49401">
    <property type="entry name" value="Bacterial adhesins"/>
    <property type="match status" value="1"/>
</dbReference>
<organism evidence="7 8">
    <name type="scientific">Scandinavium goeteborgense</name>
    <dbReference type="NCBI Taxonomy" id="1851514"/>
    <lineage>
        <taxon>Bacteria</taxon>
        <taxon>Pseudomonadati</taxon>
        <taxon>Pseudomonadota</taxon>
        <taxon>Gammaproteobacteria</taxon>
        <taxon>Enterobacterales</taxon>
        <taxon>Enterobacteriaceae</taxon>
        <taxon>Scandinavium</taxon>
    </lineage>
</organism>
<dbReference type="Pfam" id="PF00419">
    <property type="entry name" value="Fimbrial"/>
    <property type="match status" value="1"/>
</dbReference>
<evidence type="ECO:0000256" key="4">
    <source>
        <dbReference type="ARBA" id="ARBA00023263"/>
    </source>
</evidence>
<dbReference type="PANTHER" id="PTHR33420">
    <property type="entry name" value="FIMBRIAL SUBUNIT ELFA-RELATED"/>
    <property type="match status" value="1"/>
</dbReference>
<evidence type="ECO:0000313" key="7">
    <source>
        <dbReference type="EMBL" id="TDN59521.1"/>
    </source>
</evidence>
<dbReference type="Proteomes" id="UP000295530">
    <property type="component" value="Unassembled WGS sequence"/>
</dbReference>
<sequence length="175" mass="17789">MKITKIGAAIILTFCSVSAAMASNTITFNGTVLDSGCNIAVDGGTATATVDLGSTAATDLAQKGDLGAPKQFIFDLTECPTSTSANIVFSGPVDTDANDPSYFKNTAGVNAATNVAVQLKQGGSNGTIVENNADNDEIDLSSGNASETYTAQMIATGLAVAGDVKSVLTYNVRYN</sequence>
<accession>A0A4R6EKZ8</accession>
<evidence type="ECO:0000256" key="2">
    <source>
        <dbReference type="ARBA" id="ARBA00006671"/>
    </source>
</evidence>
<dbReference type="InterPro" id="IPR050263">
    <property type="entry name" value="Bact_Fimbrial_Adh_Pro"/>
</dbReference>
<feature type="signal peptide" evidence="5">
    <location>
        <begin position="1"/>
        <end position="22"/>
    </location>
</feature>
<evidence type="ECO:0000313" key="8">
    <source>
        <dbReference type="Proteomes" id="UP000295530"/>
    </source>
</evidence>
<dbReference type="InterPro" id="IPR000259">
    <property type="entry name" value="Adhesion_dom_fimbrial"/>
</dbReference>
<reference evidence="7 8" key="1">
    <citation type="submission" date="2019-03" db="EMBL/GenBank/DDBJ databases">
        <title>Genomic analyses of the natural microbiome of Caenorhabditis elegans.</title>
        <authorList>
            <person name="Samuel B."/>
        </authorList>
    </citation>
    <scope>NUCLEOTIDE SEQUENCE [LARGE SCALE GENOMIC DNA]</scope>
    <source>
        <strain evidence="7 8">BIGb0156</strain>
    </source>
</reference>
<proteinExistence type="inferred from homology"/>
<keyword evidence="4" id="KW-0281">Fimbrium</keyword>
<comment type="subcellular location">
    <subcellularLocation>
        <location evidence="1">Fimbrium</location>
    </subcellularLocation>
</comment>
<dbReference type="InterPro" id="IPR036937">
    <property type="entry name" value="Adhesion_dom_fimbrial_sf"/>
</dbReference>
<dbReference type="OrthoDB" id="6466381at2"/>